<dbReference type="AlphaFoldDB" id="A0A2K9NU81"/>
<dbReference type="PANTHER" id="PTHR48079:SF6">
    <property type="entry name" value="NAD(P)-BINDING DOMAIN-CONTAINING PROTEIN-RELATED"/>
    <property type="match status" value="1"/>
</dbReference>
<dbReference type="OrthoDB" id="751203at2"/>
<dbReference type="Proteomes" id="UP000235584">
    <property type="component" value="Chromosome"/>
</dbReference>
<proteinExistence type="predicted"/>
<reference evidence="1 2" key="1">
    <citation type="submission" date="2018-01" db="EMBL/GenBank/DDBJ databases">
        <title>Complete genome sequence of Bacteriovorax stolpii DSM12778.</title>
        <authorList>
            <person name="Tang B."/>
            <person name="Chang J."/>
        </authorList>
    </citation>
    <scope>NUCLEOTIDE SEQUENCE [LARGE SCALE GENOMIC DNA]</scope>
    <source>
        <strain evidence="1 2">DSM 12778</strain>
    </source>
</reference>
<dbReference type="InterPro" id="IPR036291">
    <property type="entry name" value="NAD(P)-bd_dom_sf"/>
</dbReference>
<dbReference type="Gene3D" id="3.40.50.720">
    <property type="entry name" value="NAD(P)-binding Rossmann-like Domain"/>
    <property type="match status" value="1"/>
</dbReference>
<dbReference type="SUPFAM" id="SSF51735">
    <property type="entry name" value="NAD(P)-binding Rossmann-fold domains"/>
    <property type="match status" value="1"/>
</dbReference>
<accession>A0A2K9NU81</accession>
<evidence type="ECO:0000313" key="2">
    <source>
        <dbReference type="Proteomes" id="UP000235584"/>
    </source>
</evidence>
<dbReference type="PANTHER" id="PTHR48079">
    <property type="entry name" value="PROTEIN YEEZ"/>
    <property type="match status" value="1"/>
</dbReference>
<dbReference type="GO" id="GO:0004029">
    <property type="term" value="F:aldehyde dehydrogenase (NAD+) activity"/>
    <property type="evidence" value="ECO:0007669"/>
    <property type="project" value="TreeGrafter"/>
</dbReference>
<dbReference type="KEGG" id="bsto:C0V70_13230"/>
<dbReference type="RefSeq" id="WP_102244338.1">
    <property type="nucleotide sequence ID" value="NZ_CP025704.1"/>
</dbReference>
<dbReference type="EMBL" id="CP025704">
    <property type="protein sequence ID" value="AUN99047.1"/>
    <property type="molecule type" value="Genomic_DNA"/>
</dbReference>
<dbReference type="InterPro" id="IPR051783">
    <property type="entry name" value="NAD(P)-dependent_oxidoreduct"/>
</dbReference>
<sequence>MKNKNLCLIGCGWLGKPLAKTLLSKGHTLTITTASDKSPEFQSEGISYITLDLIQDPFNEEILKADVVVYTIPPLPFVAVKNFFDHLPTDKKIIFTSSTSVYGKNMGNVDEDTPIDPENTQSPLLAQTEEYLRARFKNAVILRLGGLYGEKRHPVYFLAGKKDIKTGGEFLHLAHQDDCVNAITKIIESETWGQTLNIISDLRITKRDYYLDMAQKLSLPLPEYAQSDKGLKETKISNQKSKTLLQIHYKNPSEFYKSSE</sequence>
<keyword evidence="2" id="KW-1185">Reference proteome</keyword>
<name>A0A2K9NU81_BACTC</name>
<gene>
    <name evidence="1" type="ORF">C0V70_13230</name>
</gene>
<evidence type="ECO:0000313" key="1">
    <source>
        <dbReference type="EMBL" id="AUN99047.1"/>
    </source>
</evidence>
<protein>
    <submittedName>
        <fullName evidence="1">Uncharacterized protein</fullName>
    </submittedName>
</protein>
<organism evidence="1 2">
    <name type="scientific">Bacteriovorax stolpii</name>
    <name type="common">Bdellovibrio stolpii</name>
    <dbReference type="NCBI Taxonomy" id="960"/>
    <lineage>
        <taxon>Bacteria</taxon>
        <taxon>Pseudomonadati</taxon>
        <taxon>Bdellovibrionota</taxon>
        <taxon>Bacteriovoracia</taxon>
        <taxon>Bacteriovoracales</taxon>
        <taxon>Bacteriovoracaceae</taxon>
        <taxon>Bacteriovorax</taxon>
    </lineage>
</organism>
<dbReference type="GO" id="GO:0005737">
    <property type="term" value="C:cytoplasm"/>
    <property type="evidence" value="ECO:0007669"/>
    <property type="project" value="TreeGrafter"/>
</dbReference>